<organism evidence="9 10">
    <name type="scientific">Evansella vedderi</name>
    <dbReference type="NCBI Taxonomy" id="38282"/>
    <lineage>
        <taxon>Bacteria</taxon>
        <taxon>Bacillati</taxon>
        <taxon>Bacillota</taxon>
        <taxon>Bacilli</taxon>
        <taxon>Bacillales</taxon>
        <taxon>Bacillaceae</taxon>
        <taxon>Evansella</taxon>
    </lineage>
</organism>
<evidence type="ECO:0000256" key="4">
    <source>
        <dbReference type="ARBA" id="ARBA00022960"/>
    </source>
</evidence>
<keyword evidence="2" id="KW-0732">Signal</keyword>
<dbReference type="InterPro" id="IPR001967">
    <property type="entry name" value="Peptidase_S11_N"/>
</dbReference>
<dbReference type="EMBL" id="JAUSUG010000009">
    <property type="protein sequence ID" value="MDQ0255189.1"/>
    <property type="molecule type" value="Genomic_DNA"/>
</dbReference>
<keyword evidence="10" id="KW-1185">Reference proteome</keyword>
<gene>
    <name evidence="9" type="ORF">J2S74_002571</name>
</gene>
<evidence type="ECO:0000313" key="9">
    <source>
        <dbReference type="EMBL" id="MDQ0255189.1"/>
    </source>
</evidence>
<keyword evidence="3 9" id="KW-0378">Hydrolase</keyword>
<dbReference type="SUPFAM" id="SSF56601">
    <property type="entry name" value="beta-lactamase/transpeptidase-like"/>
    <property type="match status" value="1"/>
</dbReference>
<evidence type="ECO:0000256" key="1">
    <source>
        <dbReference type="ARBA" id="ARBA00007164"/>
    </source>
</evidence>
<keyword evidence="9" id="KW-0121">Carboxypeptidase</keyword>
<dbReference type="InterPro" id="IPR012338">
    <property type="entry name" value="Beta-lactam/transpept-like"/>
</dbReference>
<keyword evidence="4" id="KW-0133">Cell shape</keyword>
<comment type="caution">
    <text evidence="9">The sequence shown here is derived from an EMBL/GenBank/DDBJ whole genome shotgun (WGS) entry which is preliminary data.</text>
</comment>
<evidence type="ECO:0000256" key="7">
    <source>
        <dbReference type="RuleBase" id="RU004016"/>
    </source>
</evidence>
<dbReference type="PANTHER" id="PTHR21581">
    <property type="entry name" value="D-ALANYL-D-ALANINE CARBOXYPEPTIDASE"/>
    <property type="match status" value="1"/>
</dbReference>
<dbReference type="EC" id="3.4.16.4" evidence="9"/>
<keyword evidence="5" id="KW-0573">Peptidoglycan synthesis</keyword>
<accession>A0ABT9ZWE2</accession>
<dbReference type="RefSeq" id="WP_307326133.1">
    <property type="nucleotide sequence ID" value="NZ_JAUSUG010000009.1"/>
</dbReference>
<evidence type="ECO:0000313" key="10">
    <source>
        <dbReference type="Proteomes" id="UP001230005"/>
    </source>
</evidence>
<keyword evidence="9" id="KW-0645">Protease</keyword>
<proteinExistence type="inferred from homology"/>
<dbReference type="PRINTS" id="PR00725">
    <property type="entry name" value="DADACBPTASE1"/>
</dbReference>
<dbReference type="PANTHER" id="PTHR21581:SF33">
    <property type="entry name" value="D-ALANYL-D-ALANINE CARBOXYPEPTIDASE DACB"/>
    <property type="match status" value="1"/>
</dbReference>
<reference evidence="9 10" key="1">
    <citation type="submission" date="2023-07" db="EMBL/GenBank/DDBJ databases">
        <title>Genomic Encyclopedia of Type Strains, Phase IV (KMG-IV): sequencing the most valuable type-strain genomes for metagenomic binning, comparative biology and taxonomic classification.</title>
        <authorList>
            <person name="Goeker M."/>
        </authorList>
    </citation>
    <scope>NUCLEOTIDE SEQUENCE [LARGE SCALE GENOMIC DNA]</scope>
    <source>
        <strain evidence="9 10">DSM 9768</strain>
    </source>
</reference>
<sequence length="384" mass="43371">MSRLRLYRKIKNITFTLVLLMGLLIPFESISADHTPPPSLVSESAILIDSNSGEVLYEKNAHQPMYPASITKILTAIIAIETQDLDDVVTVSGNAIRAIGTRVYLLEDEQITIGQLLHGLMVSSGNDAAIAIAEHIDGSVEAFAERMNRFAQFRMGVSDQTNFTNPHGLYEDEHIVTAADMAKISSYAMKNETFRELVGTHYYDWVGEGWETRLFNHHPLLRSEENIIGIKNGFVRLSGYTLSTAAKVDDTELIAVTLQAPSRNYAQRDTLALLRYGFDNFETQWISFEKEPLLVQFVFPDPIAVTTKKGEEINYSISNSGYVTITGEENRKIDGFQLKHRELLQLPRFSLNPVLSATVPIEEQENNHWTDWLVISGFYFFNRN</sequence>
<evidence type="ECO:0000259" key="8">
    <source>
        <dbReference type="Pfam" id="PF00768"/>
    </source>
</evidence>
<dbReference type="GO" id="GO:0009002">
    <property type="term" value="F:serine-type D-Ala-D-Ala carboxypeptidase activity"/>
    <property type="evidence" value="ECO:0007669"/>
    <property type="project" value="UniProtKB-EC"/>
</dbReference>
<evidence type="ECO:0000256" key="6">
    <source>
        <dbReference type="ARBA" id="ARBA00023316"/>
    </source>
</evidence>
<evidence type="ECO:0000256" key="5">
    <source>
        <dbReference type="ARBA" id="ARBA00022984"/>
    </source>
</evidence>
<dbReference type="InterPro" id="IPR018044">
    <property type="entry name" value="Peptidase_S11"/>
</dbReference>
<name>A0ABT9ZWE2_9BACI</name>
<feature type="domain" description="Peptidase S11 D-alanyl-D-alanine carboxypeptidase A N-terminal" evidence="8">
    <location>
        <begin position="36"/>
        <end position="261"/>
    </location>
</feature>
<protein>
    <submittedName>
        <fullName evidence="9">D-alanyl-D-alanine carboxypeptidase/D-alanyl-D-alanine carboxypeptidase (Penicillin-binding protein 5/6)</fullName>
        <ecNumber evidence="9">3.4.16.4</ecNumber>
    </submittedName>
</protein>
<dbReference type="Gene3D" id="3.40.710.10">
    <property type="entry name" value="DD-peptidase/beta-lactamase superfamily"/>
    <property type="match status" value="1"/>
</dbReference>
<keyword evidence="6" id="KW-0961">Cell wall biogenesis/degradation</keyword>
<comment type="similarity">
    <text evidence="1 7">Belongs to the peptidase S11 family.</text>
</comment>
<evidence type="ECO:0000256" key="3">
    <source>
        <dbReference type="ARBA" id="ARBA00022801"/>
    </source>
</evidence>
<dbReference type="Proteomes" id="UP001230005">
    <property type="component" value="Unassembled WGS sequence"/>
</dbReference>
<evidence type="ECO:0000256" key="2">
    <source>
        <dbReference type="ARBA" id="ARBA00022729"/>
    </source>
</evidence>
<dbReference type="Pfam" id="PF00768">
    <property type="entry name" value="Peptidase_S11"/>
    <property type="match status" value="1"/>
</dbReference>